<gene>
    <name evidence="16" type="ORF">PPYR1160_LOCUS13229</name>
</gene>
<dbReference type="GO" id="GO:0005737">
    <property type="term" value="C:cytoplasm"/>
    <property type="evidence" value="ECO:0007669"/>
    <property type="project" value="UniProtKB-SubCell"/>
</dbReference>
<dbReference type="InterPro" id="IPR012337">
    <property type="entry name" value="RNaseH-like_sf"/>
</dbReference>
<dbReference type="FunFam" id="3.30.420.10:FF:000048">
    <property type="entry name" value="CCR4-associated factor 1, putative"/>
    <property type="match status" value="1"/>
</dbReference>
<name>A0A7R9UGN2_9STRA</name>
<evidence type="ECO:0000256" key="7">
    <source>
        <dbReference type="ARBA" id="ARBA00022722"/>
    </source>
</evidence>
<dbReference type="PANTHER" id="PTHR10797">
    <property type="entry name" value="CCR4-NOT TRANSCRIPTION COMPLEX SUBUNIT"/>
    <property type="match status" value="1"/>
</dbReference>
<feature type="region of interest" description="Disordered" evidence="15">
    <location>
        <begin position="1"/>
        <end position="25"/>
    </location>
</feature>
<keyword evidence="8" id="KW-0479">Metal-binding</keyword>
<keyword evidence="12" id="KW-0805">Transcription regulation</keyword>
<evidence type="ECO:0000256" key="9">
    <source>
        <dbReference type="ARBA" id="ARBA00022801"/>
    </source>
</evidence>
<evidence type="ECO:0000256" key="15">
    <source>
        <dbReference type="SAM" id="MobiDB-lite"/>
    </source>
</evidence>
<dbReference type="GO" id="GO:0046872">
    <property type="term" value="F:metal ion binding"/>
    <property type="evidence" value="ECO:0007669"/>
    <property type="project" value="UniProtKB-KW"/>
</dbReference>
<evidence type="ECO:0000256" key="4">
    <source>
        <dbReference type="ARBA" id="ARBA00008372"/>
    </source>
</evidence>
<evidence type="ECO:0000256" key="10">
    <source>
        <dbReference type="ARBA" id="ARBA00022839"/>
    </source>
</evidence>
<evidence type="ECO:0000256" key="14">
    <source>
        <dbReference type="ARBA" id="ARBA00023242"/>
    </source>
</evidence>
<keyword evidence="11" id="KW-0694">RNA-binding</keyword>
<keyword evidence="10" id="KW-0269">Exonuclease</keyword>
<dbReference type="GO" id="GO:0005634">
    <property type="term" value="C:nucleus"/>
    <property type="evidence" value="ECO:0007669"/>
    <property type="project" value="UniProtKB-SubCell"/>
</dbReference>
<dbReference type="InterPro" id="IPR006941">
    <property type="entry name" value="RNase_CAF1"/>
</dbReference>
<accession>A0A7R9UGN2</accession>
<dbReference type="InterPro" id="IPR036397">
    <property type="entry name" value="RNaseH_sf"/>
</dbReference>
<organism evidence="16">
    <name type="scientific">Pinguiococcus pyrenoidosus</name>
    <dbReference type="NCBI Taxonomy" id="172671"/>
    <lineage>
        <taxon>Eukaryota</taxon>
        <taxon>Sar</taxon>
        <taxon>Stramenopiles</taxon>
        <taxon>Ochrophyta</taxon>
        <taxon>Pinguiophyceae</taxon>
        <taxon>Pinguiochrysidales</taxon>
        <taxon>Pinguiochrysidaceae</taxon>
        <taxon>Pinguiococcus</taxon>
    </lineage>
</organism>
<evidence type="ECO:0000256" key="11">
    <source>
        <dbReference type="ARBA" id="ARBA00022884"/>
    </source>
</evidence>
<evidence type="ECO:0000256" key="3">
    <source>
        <dbReference type="ARBA" id="ARBA00004496"/>
    </source>
</evidence>
<dbReference type="AlphaFoldDB" id="A0A7R9UGN2"/>
<dbReference type="InterPro" id="IPR039637">
    <property type="entry name" value="CNOT7/CNOT8/Pop2"/>
</dbReference>
<keyword evidence="6" id="KW-0963">Cytoplasm</keyword>
<dbReference type="EC" id="3.1.13.4" evidence="5"/>
<evidence type="ECO:0000256" key="13">
    <source>
        <dbReference type="ARBA" id="ARBA00023163"/>
    </source>
</evidence>
<keyword evidence="7" id="KW-0540">Nuclease</keyword>
<feature type="region of interest" description="Disordered" evidence="15">
    <location>
        <begin position="459"/>
        <end position="575"/>
    </location>
</feature>
<dbReference type="EMBL" id="HBEA01017417">
    <property type="protein sequence ID" value="CAD8263727.1"/>
    <property type="molecule type" value="Transcribed_RNA"/>
</dbReference>
<comment type="similarity">
    <text evidence="4">Belongs to the CAF1 family.</text>
</comment>
<feature type="compositionally biased region" description="Low complexity" evidence="15">
    <location>
        <begin position="376"/>
        <end position="419"/>
    </location>
</feature>
<feature type="compositionally biased region" description="Gly residues" evidence="15">
    <location>
        <begin position="554"/>
        <end position="568"/>
    </location>
</feature>
<keyword evidence="9" id="KW-0378">Hydrolase</keyword>
<dbReference type="GO" id="GO:0004535">
    <property type="term" value="F:poly(A)-specific ribonuclease activity"/>
    <property type="evidence" value="ECO:0007669"/>
    <property type="project" value="UniProtKB-EC"/>
</dbReference>
<evidence type="ECO:0000256" key="6">
    <source>
        <dbReference type="ARBA" id="ARBA00022490"/>
    </source>
</evidence>
<proteinExistence type="inferred from homology"/>
<comment type="catalytic activity">
    <reaction evidence="1">
        <text>Exonucleolytic cleavage of poly(A) to 5'-AMP.</text>
        <dbReference type="EC" id="3.1.13.4"/>
    </reaction>
</comment>
<evidence type="ECO:0000256" key="2">
    <source>
        <dbReference type="ARBA" id="ARBA00004123"/>
    </source>
</evidence>
<evidence type="ECO:0000256" key="12">
    <source>
        <dbReference type="ARBA" id="ARBA00023015"/>
    </source>
</evidence>
<protein>
    <recommendedName>
        <fullName evidence="5">poly(A)-specific ribonuclease</fullName>
        <ecNumber evidence="5">3.1.13.4</ecNumber>
    </recommendedName>
</protein>
<dbReference type="GO" id="GO:0003723">
    <property type="term" value="F:RNA binding"/>
    <property type="evidence" value="ECO:0007669"/>
    <property type="project" value="UniProtKB-KW"/>
</dbReference>
<keyword evidence="13" id="KW-0804">Transcription</keyword>
<evidence type="ECO:0000256" key="8">
    <source>
        <dbReference type="ARBA" id="ARBA00022723"/>
    </source>
</evidence>
<reference evidence="16" key="1">
    <citation type="submission" date="2021-01" db="EMBL/GenBank/DDBJ databases">
        <authorList>
            <person name="Corre E."/>
            <person name="Pelletier E."/>
            <person name="Niang G."/>
            <person name="Scheremetjew M."/>
            <person name="Finn R."/>
            <person name="Kale V."/>
            <person name="Holt S."/>
            <person name="Cochrane G."/>
            <person name="Meng A."/>
            <person name="Brown T."/>
            <person name="Cohen L."/>
        </authorList>
    </citation>
    <scope>NUCLEOTIDE SEQUENCE</scope>
    <source>
        <strain evidence="16">CCMP2078</strain>
    </source>
</reference>
<sequence>MPRLPVKDGGNPAPEHESMGAGVYPNPNVSNGSKVEIRNVWAYNLHEEVAKMCEIVDEYPFVAMDTEFPGVVARPICPPNSPDYAYQSLRCNCDLLRIIQLGLCFADEDGNFPPGCQCWQFNFKFSLTEDMYAQDSIDLLQSSGIDFELLESDGIDVQDFAELLISSGLVLVPEIKWVSFHSGYDFGYLLKLLTNMQLPQEETKFFELLLMYFPSLYDIKYMMHEVNMHGGLSKLADDLGCERIGPMHQAGSDALLTLLSFNKLLEVGFDARLEARFKGELFGYGTNHTAGYRPQLAVTFSKPAASGSAQYGGNGTAQPYRGSSAPSAGHTEQGGSPSYDQAHLHSFLGAPGGDEDASGSPGAHNDGAYDHEPLQADPLSLGASLDAAGLDSEGGSSSSTSSSGSMGMMGSHGNGASAHSSLLSGLSSMSLGPNASVNSAAGGTSLNANAEGFGAALAPNAVHGPPSHGMGHFVGNGHGSQMSGQPLGLGGIGSGPLAPQQQGITMNPSVHHPGMPSRASSAPSTANPSLGSGQLGMGGPGGMENVYVRRNPGSGSGQGSGPGRGFGVGVNVNVS</sequence>
<feature type="compositionally biased region" description="Gly residues" evidence="15">
    <location>
        <begin position="533"/>
        <end position="542"/>
    </location>
</feature>
<evidence type="ECO:0000313" key="16">
    <source>
        <dbReference type="EMBL" id="CAD8263727.1"/>
    </source>
</evidence>
<dbReference type="GO" id="GO:0030014">
    <property type="term" value="C:CCR4-NOT complex"/>
    <property type="evidence" value="ECO:0007669"/>
    <property type="project" value="InterPro"/>
</dbReference>
<dbReference type="Pfam" id="PF04857">
    <property type="entry name" value="CAF1"/>
    <property type="match status" value="1"/>
</dbReference>
<dbReference type="Gene3D" id="3.30.420.10">
    <property type="entry name" value="Ribonuclease H-like superfamily/Ribonuclease H"/>
    <property type="match status" value="1"/>
</dbReference>
<feature type="region of interest" description="Disordered" evidence="15">
    <location>
        <begin position="307"/>
        <end position="419"/>
    </location>
</feature>
<feature type="compositionally biased region" description="Polar residues" evidence="15">
    <location>
        <begin position="518"/>
        <end position="527"/>
    </location>
</feature>
<comment type="subcellular location">
    <subcellularLocation>
        <location evidence="3">Cytoplasm</location>
    </subcellularLocation>
    <subcellularLocation>
        <location evidence="2">Nucleus</location>
    </subcellularLocation>
</comment>
<dbReference type="SUPFAM" id="SSF53098">
    <property type="entry name" value="Ribonuclease H-like"/>
    <property type="match status" value="1"/>
</dbReference>
<evidence type="ECO:0000256" key="5">
    <source>
        <dbReference type="ARBA" id="ARBA00012161"/>
    </source>
</evidence>
<keyword evidence="14" id="KW-0539">Nucleus</keyword>
<evidence type="ECO:0000256" key="1">
    <source>
        <dbReference type="ARBA" id="ARBA00001663"/>
    </source>
</evidence>